<evidence type="ECO:0000313" key="2">
    <source>
        <dbReference type="Proteomes" id="UP000296049"/>
    </source>
</evidence>
<keyword evidence="2" id="KW-1185">Reference proteome</keyword>
<evidence type="ECO:0000313" key="1">
    <source>
        <dbReference type="EMBL" id="EOB02917.1"/>
    </source>
</evidence>
<name>R0K022_ANAPL</name>
<proteinExistence type="predicted"/>
<gene>
    <name evidence="1" type="ORF">Anapl_08674</name>
</gene>
<dbReference type="EMBL" id="KB742912">
    <property type="protein sequence ID" value="EOB02917.1"/>
    <property type="molecule type" value="Genomic_DNA"/>
</dbReference>
<organism evidence="1 2">
    <name type="scientific">Anas platyrhynchos</name>
    <name type="common">Mallard</name>
    <name type="synonym">Anas boschas</name>
    <dbReference type="NCBI Taxonomy" id="8839"/>
    <lineage>
        <taxon>Eukaryota</taxon>
        <taxon>Metazoa</taxon>
        <taxon>Chordata</taxon>
        <taxon>Craniata</taxon>
        <taxon>Vertebrata</taxon>
        <taxon>Euteleostomi</taxon>
        <taxon>Archelosauria</taxon>
        <taxon>Archosauria</taxon>
        <taxon>Dinosauria</taxon>
        <taxon>Saurischia</taxon>
        <taxon>Theropoda</taxon>
        <taxon>Coelurosauria</taxon>
        <taxon>Aves</taxon>
        <taxon>Neognathae</taxon>
        <taxon>Galloanserae</taxon>
        <taxon>Anseriformes</taxon>
        <taxon>Anatidae</taxon>
        <taxon>Anatinae</taxon>
        <taxon>Anas</taxon>
    </lineage>
</organism>
<sequence>MGSASVTTCIRECESIRDSRTLPVNFCTCLFERRRLPCACAAGEATHESVFSMKVTHGNSSCSIRKQEQASRVCVCFSRERSEDDQNSRTQDNFINSFNLKIPELLYKGFHRSYVKDPDLVQNKLLACDVSGNEIYLVEEASPTAASHTHPSPEVAALSEAQDVAAYEPNSPETLAGSLRPMKVTAHHSEAWVDACFSAVVALHKVLAPFLSREPWGHLCRWLLGALWPGAGTGGCHTLILLQPFNGMAGEEECGLWLVAAIPLTFHSWLPDLPQRCSGDIYVALLMSTLCKVLTIKVFTSMLASPWLHCGHEKPKTPPPQAFPKSLTGD</sequence>
<protein>
    <submittedName>
        <fullName evidence="1">Uncharacterized protein</fullName>
    </submittedName>
</protein>
<dbReference type="AlphaFoldDB" id="R0K022"/>
<dbReference type="Proteomes" id="UP000296049">
    <property type="component" value="Unassembled WGS sequence"/>
</dbReference>
<accession>R0K022</accession>
<reference evidence="2" key="1">
    <citation type="journal article" date="2013" name="Nat. Genet.">
        <title>The duck genome and transcriptome provide insight into an avian influenza virus reservoir species.</title>
        <authorList>
            <person name="Huang Y."/>
            <person name="Li Y."/>
            <person name="Burt D.W."/>
            <person name="Chen H."/>
            <person name="Zhang Y."/>
            <person name="Qian W."/>
            <person name="Kim H."/>
            <person name="Gan S."/>
            <person name="Zhao Y."/>
            <person name="Li J."/>
            <person name="Yi K."/>
            <person name="Feng H."/>
            <person name="Zhu P."/>
            <person name="Li B."/>
            <person name="Liu Q."/>
            <person name="Fairley S."/>
            <person name="Magor K.E."/>
            <person name="Du Z."/>
            <person name="Hu X."/>
            <person name="Goodman L."/>
            <person name="Tafer H."/>
            <person name="Vignal A."/>
            <person name="Lee T."/>
            <person name="Kim K.W."/>
            <person name="Sheng Z."/>
            <person name="An Y."/>
            <person name="Searle S."/>
            <person name="Herrero J."/>
            <person name="Groenen M.A."/>
            <person name="Crooijmans R.P."/>
            <person name="Faraut T."/>
            <person name="Cai Q."/>
            <person name="Webster R.G."/>
            <person name="Aldridge J.R."/>
            <person name="Warren W.C."/>
            <person name="Bartschat S."/>
            <person name="Kehr S."/>
            <person name="Marz M."/>
            <person name="Stadler P.F."/>
            <person name="Smith J."/>
            <person name="Kraus R.H."/>
            <person name="Zhao Y."/>
            <person name="Ren L."/>
            <person name="Fei J."/>
            <person name="Morisson M."/>
            <person name="Kaiser P."/>
            <person name="Griffin D.K."/>
            <person name="Rao M."/>
            <person name="Pitel F."/>
            <person name="Wang J."/>
            <person name="Li N."/>
        </authorList>
    </citation>
    <scope>NUCLEOTIDE SEQUENCE [LARGE SCALE GENOMIC DNA]</scope>
</reference>